<dbReference type="InterPro" id="IPR016024">
    <property type="entry name" value="ARM-type_fold"/>
</dbReference>
<dbReference type="Pfam" id="PF02847">
    <property type="entry name" value="MA3"/>
    <property type="match status" value="1"/>
</dbReference>
<sequence>MPKNRLDTESRSLAAAVRDRAPQAEMSGNQKQAAAGGPQTQRFSNSPYVTNGPVKQEGICLLPPTHYRMMPPQRADGFPVSSPAGYVQQPNQGANQGPGLRGIAPSVPPNQASTPPNADIKVQTIPPQPSMSHMFVQPQVRSSQNPYFPRTAGPSSQTHRMPNHNNRPPQMYGAQTQYIPVPTMYIPSANSVQFYSQRPPSFVQQTIPMYTNQHLTSYQYSTTPTQPAAPVYNFYNQPLISRTGPIPQTQPATPNPTQAAIPNVPLVPNTPQHQPFQRQQNRRRPNALAIIDPNTGTDRLIEMFEQSGSHPPSGESSARQTPQPMPQSHNKEVQAAFAKQVMQAINTDNESANMEETNHHHHQEPTGDHIEQPTYPIPLQQAVQNPNTRLDNIVQSSNLKVQAKEFFLPNSAKETPIVSANCDAVEVTLPNKSPKDRESPVKGRKQRDQSQSVKEHKDTLREPSLSKDADKAAKELEGKLKDTVASNSATNVSAPQASVLAKEGSKENAGQEKRGQKKEKVEVKTPTVETVESPVCVPVSGLPSPPAQDSSSGAKSKQNAQRVAQKQGLPQNNQKQAQTAVPPPQPAKANNKSHKKNELNLKGANKEGTDMDAFNDNTGNEKEEVNANLNSNYINNDIINANSVANNVTAPNKDVAFNNDANSKRTDSNEQTQTIRTEPVKPLKPKVDITDIVKEKPKPIKPFVATEGHDETDRSANLTDKLVQVRNEANTKAVQNNGNEKSIYKEGQWSPANPTGEKIYDKDFLMALRDVPASRNKPDNIPDSVIADDRGRLSDGRASVGGRTDFINPPFINYGGKSSSQRGGVPPKRNSQSGKLGGSGQKQARPTVKVSISVREDVKLHETENAWRPARLNKGESATDEDKKTEELYKKVRGILNKLTPQKFNTLMGQTKALHIDTVERLQGVIDLVFEKAVDEPNFSVEYANMCKELALLQVPTAQSTKEEADYVNFRKILITRCQMEFEKNSVDESIRAEKVKNIEECTNPEKKKDLQFELEEYDRRLRLKSVGNIRFIGELFKQNMLTISIMMRCLTILLDNNDEESLECLCKLLTTIGKELEVKSNISLSQIFNTMKSIVVKKDGKISSRIRFMLQDVIDLRNSKWVPRRQDLNPKTIEQIQKEADNEQLNIQLMNSVPMTPRRDDRVSGPGPNSDRKGRGGRNISSDDGWVVSNTNRNRTQFTVQSDKLKSKAPLIDEPLGSSQLFGNWGKGSVGSNLKSQPPSLGANTANMYAPLENMNLDDKRTISSRPGTKDPYSSKGPSLERSYGKYDGRGSRSGSQHRSNDSSASSSQRSTPAPIAAPPVAPPKLQPAQPAPVPQLTEEQMERRINNSLDEYVTGSCTADEYFLDISSVIPPSYFPKMIEDSCLRVLELSHQARTKTGSLFAKLVKWGRIQLEDYCAGLEGILAQADDLKIDIPKIWDYLAEILVYSICEEVMPLGRLHKSFQILISQGQAAKLLTPLFKLVVSERGPNFLQNIWQVSGLQLTDFMSGSQVDSFVKDNHFEFLVGGSAPVGQNQLTYDQIQMKLLEFLRAKTTLDDIVNWVTANVGERVKENQFVKALATAIFRDSINNNMKLVPEILSAHTNLLMKYVDNNPTYELQCLYALQALIHQLEHPQGLLLSICDKLYELGTFSQESFISWESSNDPAEQEGKGVALKQLTCFFTQLKEVDEEEYGSSTSEEA</sequence>
<feature type="compositionally biased region" description="Basic and acidic residues" evidence="6">
    <location>
        <begin position="1"/>
        <end position="10"/>
    </location>
</feature>
<feature type="domain" description="MI" evidence="8">
    <location>
        <begin position="1342"/>
        <end position="1465"/>
    </location>
</feature>
<keyword evidence="3" id="KW-0597">Phosphoprotein</keyword>
<feature type="region of interest" description="Disordered" evidence="6">
    <location>
        <begin position="305"/>
        <end position="332"/>
    </location>
</feature>
<keyword evidence="4" id="KW-0810">Translation regulation</keyword>
<feature type="region of interest" description="Disordered" evidence="6">
    <location>
        <begin position="143"/>
        <end position="165"/>
    </location>
</feature>
<dbReference type="CDD" id="cd11559">
    <property type="entry name" value="W2_eIF4G1_like"/>
    <property type="match status" value="1"/>
</dbReference>
<keyword evidence="2" id="KW-0396">Initiation factor</keyword>
<feature type="region of interest" description="Disordered" evidence="6">
    <location>
        <begin position="1140"/>
        <end position="1207"/>
    </location>
</feature>
<dbReference type="PANTHER" id="PTHR23253">
    <property type="entry name" value="EUKARYOTIC TRANSLATION INITIATION FACTOR 4 GAMMA"/>
    <property type="match status" value="1"/>
</dbReference>
<feature type="compositionally biased region" description="Polar residues" evidence="6">
    <location>
        <begin position="1144"/>
        <end position="1155"/>
    </location>
</feature>
<feature type="region of interest" description="Disordered" evidence="6">
    <location>
        <begin position="1260"/>
        <end position="1341"/>
    </location>
</feature>
<feature type="compositionally biased region" description="Low complexity" evidence="6">
    <location>
        <begin position="524"/>
        <end position="539"/>
    </location>
</feature>
<evidence type="ECO:0000256" key="5">
    <source>
        <dbReference type="ARBA" id="ARBA00022917"/>
    </source>
</evidence>
<dbReference type="InterPro" id="IPR003890">
    <property type="entry name" value="MIF4G-like_typ-3"/>
</dbReference>
<dbReference type="GO" id="GO:0006417">
    <property type="term" value="P:regulation of translation"/>
    <property type="evidence" value="ECO:0007669"/>
    <property type="project" value="UniProtKB-KW"/>
</dbReference>
<dbReference type="GO" id="GO:0003729">
    <property type="term" value="F:mRNA binding"/>
    <property type="evidence" value="ECO:0007669"/>
    <property type="project" value="TreeGrafter"/>
</dbReference>
<comment type="caution">
    <text evidence="9">The sequence shown here is derived from an EMBL/GenBank/DDBJ whole genome shotgun (WGS) entry which is preliminary data.</text>
</comment>
<feature type="compositionally biased region" description="Polar residues" evidence="6">
    <location>
        <begin position="153"/>
        <end position="165"/>
    </location>
</feature>
<organism evidence="9 10">
    <name type="scientific">Exocentrus adspersus</name>
    <dbReference type="NCBI Taxonomy" id="1586481"/>
    <lineage>
        <taxon>Eukaryota</taxon>
        <taxon>Metazoa</taxon>
        <taxon>Ecdysozoa</taxon>
        <taxon>Arthropoda</taxon>
        <taxon>Hexapoda</taxon>
        <taxon>Insecta</taxon>
        <taxon>Pterygota</taxon>
        <taxon>Neoptera</taxon>
        <taxon>Endopterygota</taxon>
        <taxon>Coleoptera</taxon>
        <taxon>Polyphaga</taxon>
        <taxon>Cucujiformia</taxon>
        <taxon>Chrysomeloidea</taxon>
        <taxon>Cerambycidae</taxon>
        <taxon>Lamiinae</taxon>
        <taxon>Acanthocinini</taxon>
        <taxon>Exocentrus</taxon>
    </lineage>
</organism>
<dbReference type="GO" id="GO:0016281">
    <property type="term" value="C:eukaryotic translation initiation factor 4F complex"/>
    <property type="evidence" value="ECO:0007669"/>
    <property type="project" value="TreeGrafter"/>
</dbReference>
<dbReference type="SMART" id="SM00515">
    <property type="entry name" value="eIF5C"/>
    <property type="match status" value="1"/>
</dbReference>
<feature type="compositionally biased region" description="Basic and acidic residues" evidence="6">
    <location>
        <begin position="596"/>
        <end position="609"/>
    </location>
</feature>
<evidence type="ECO:0000313" key="9">
    <source>
        <dbReference type="EMBL" id="KAJ8913562.1"/>
    </source>
</evidence>
<evidence type="ECO:0000256" key="6">
    <source>
        <dbReference type="SAM" id="MobiDB-lite"/>
    </source>
</evidence>
<feature type="region of interest" description="Disordered" evidence="6">
    <location>
        <begin position="428"/>
        <end position="621"/>
    </location>
</feature>
<evidence type="ECO:0000256" key="2">
    <source>
        <dbReference type="ARBA" id="ARBA00022540"/>
    </source>
</evidence>
<feature type="compositionally biased region" description="Pro residues" evidence="6">
    <location>
        <begin position="1317"/>
        <end position="1335"/>
    </location>
</feature>
<comment type="similarity">
    <text evidence="1">Belongs to the eukaryotic initiation factor 4G family.</text>
</comment>
<dbReference type="SUPFAM" id="SSF48371">
    <property type="entry name" value="ARM repeat"/>
    <property type="match status" value="3"/>
</dbReference>
<keyword evidence="10" id="KW-1185">Reference proteome</keyword>
<gene>
    <name evidence="9" type="ORF">NQ315_017113</name>
</gene>
<dbReference type="Pfam" id="PF02854">
    <property type="entry name" value="MIF4G"/>
    <property type="match status" value="1"/>
</dbReference>
<feature type="compositionally biased region" description="Basic and acidic residues" evidence="6">
    <location>
        <begin position="503"/>
        <end position="523"/>
    </location>
</feature>
<feature type="compositionally biased region" description="Low complexity" evidence="6">
    <location>
        <begin position="1294"/>
        <end position="1316"/>
    </location>
</feature>
<name>A0AAV8VGY6_9CUCU</name>
<dbReference type="PROSITE" id="PS51363">
    <property type="entry name" value="W2"/>
    <property type="match status" value="1"/>
</dbReference>
<evidence type="ECO:0000259" key="8">
    <source>
        <dbReference type="PROSITE" id="PS51366"/>
    </source>
</evidence>
<evidence type="ECO:0000256" key="3">
    <source>
        <dbReference type="ARBA" id="ARBA00022553"/>
    </source>
</evidence>
<feature type="compositionally biased region" description="Polar residues" evidence="6">
    <location>
        <begin position="26"/>
        <end position="49"/>
    </location>
</feature>
<proteinExistence type="inferred from homology"/>
<evidence type="ECO:0000256" key="4">
    <source>
        <dbReference type="ARBA" id="ARBA00022845"/>
    </source>
</evidence>
<feature type="compositionally biased region" description="Low complexity" evidence="6">
    <location>
        <begin position="89"/>
        <end position="98"/>
    </location>
</feature>
<feature type="region of interest" description="Disordered" evidence="6">
    <location>
        <begin position="771"/>
        <end position="848"/>
    </location>
</feature>
<feature type="region of interest" description="Disordered" evidence="6">
    <location>
        <begin position="89"/>
        <end position="117"/>
    </location>
</feature>
<evidence type="ECO:0000256" key="1">
    <source>
        <dbReference type="ARBA" id="ARBA00005775"/>
    </source>
</evidence>
<evidence type="ECO:0000259" key="7">
    <source>
        <dbReference type="PROSITE" id="PS51363"/>
    </source>
</evidence>
<feature type="compositionally biased region" description="Polar residues" evidence="6">
    <location>
        <begin position="484"/>
        <end position="496"/>
    </location>
</feature>
<dbReference type="EMBL" id="JANEYG010000092">
    <property type="protein sequence ID" value="KAJ8913562.1"/>
    <property type="molecule type" value="Genomic_DNA"/>
</dbReference>
<feature type="compositionally biased region" description="Polar residues" evidence="6">
    <location>
        <begin position="1189"/>
        <end position="1203"/>
    </location>
</feature>
<dbReference type="SMART" id="SM00544">
    <property type="entry name" value="MA3"/>
    <property type="match status" value="1"/>
</dbReference>
<dbReference type="SMART" id="SM00543">
    <property type="entry name" value="MIF4G"/>
    <property type="match status" value="1"/>
</dbReference>
<keyword evidence="5" id="KW-0648">Protein biosynthesis</keyword>
<dbReference type="Pfam" id="PF02020">
    <property type="entry name" value="W2"/>
    <property type="match status" value="1"/>
</dbReference>
<dbReference type="PROSITE" id="PS51366">
    <property type="entry name" value="MI"/>
    <property type="match status" value="1"/>
</dbReference>
<feature type="region of interest" description="Disordered" evidence="6">
    <location>
        <begin position="1"/>
        <end position="53"/>
    </location>
</feature>
<dbReference type="GO" id="GO:0003743">
    <property type="term" value="F:translation initiation factor activity"/>
    <property type="evidence" value="ECO:0007669"/>
    <property type="project" value="UniProtKB-KW"/>
</dbReference>
<dbReference type="InterPro" id="IPR003307">
    <property type="entry name" value="W2_domain"/>
</dbReference>
<dbReference type="Gene3D" id="1.25.40.180">
    <property type="match status" value="3"/>
</dbReference>
<feature type="domain" description="W2" evidence="7">
    <location>
        <begin position="1532"/>
        <end position="1696"/>
    </location>
</feature>
<accession>A0AAV8VGY6</accession>
<protein>
    <submittedName>
        <fullName evidence="9">Uncharacterized protein</fullName>
    </submittedName>
</protein>
<feature type="compositionally biased region" description="Polar residues" evidence="6">
    <location>
        <begin position="306"/>
        <end position="328"/>
    </location>
</feature>
<dbReference type="InterPro" id="IPR049485">
    <property type="entry name" value="eIF4G1-like_eIF4E-bd"/>
</dbReference>
<dbReference type="InterPro" id="IPR003891">
    <property type="entry name" value="Initiation_fac_eIF4g_MI"/>
</dbReference>
<feature type="compositionally biased region" description="Basic and acidic residues" evidence="6">
    <location>
        <begin position="453"/>
        <end position="482"/>
    </location>
</feature>
<dbReference type="FunFam" id="1.25.40.180:FF:000001">
    <property type="entry name" value="Eukaryotic translation initiation factor 4 gamma, 3, putative"/>
    <property type="match status" value="1"/>
</dbReference>
<feature type="compositionally biased region" description="Polar residues" evidence="6">
    <location>
        <begin position="547"/>
        <end position="573"/>
    </location>
</feature>
<feature type="compositionally biased region" description="Polar residues" evidence="6">
    <location>
        <begin position="730"/>
        <end position="740"/>
    </location>
</feature>
<feature type="region of interest" description="Disordered" evidence="6">
    <location>
        <begin position="652"/>
        <end position="674"/>
    </location>
</feature>
<feature type="region of interest" description="Disordered" evidence="6">
    <location>
        <begin position="730"/>
        <end position="755"/>
    </location>
</feature>
<dbReference type="Proteomes" id="UP001159042">
    <property type="component" value="Unassembled WGS sequence"/>
</dbReference>
<dbReference type="Pfam" id="PF21140">
    <property type="entry name" value="eIF4G1-like_eIF4E-bd"/>
    <property type="match status" value="1"/>
</dbReference>
<reference evidence="9 10" key="1">
    <citation type="journal article" date="2023" name="Insect Mol. Biol.">
        <title>Genome sequencing provides insights into the evolution of gene families encoding plant cell wall-degrading enzymes in longhorned beetles.</title>
        <authorList>
            <person name="Shin N.R."/>
            <person name="Okamura Y."/>
            <person name="Kirsch R."/>
            <person name="Pauchet Y."/>
        </authorList>
    </citation>
    <scope>NUCLEOTIDE SEQUENCE [LARGE SCALE GENOMIC DNA]</scope>
    <source>
        <strain evidence="9">EAD_L_NR</strain>
    </source>
</reference>
<dbReference type="FunFam" id="1.25.40.180:FF:000042">
    <property type="entry name" value="Eukaryotic translation initiation factor 4 gamma"/>
    <property type="match status" value="1"/>
</dbReference>
<dbReference type="PANTHER" id="PTHR23253:SF78">
    <property type="entry name" value="EUKARYOTIC TRANSLATION INITIATION FACTOR 4G1, ISOFORM B-RELATED"/>
    <property type="match status" value="1"/>
</dbReference>
<evidence type="ECO:0000313" key="10">
    <source>
        <dbReference type="Proteomes" id="UP001159042"/>
    </source>
</evidence>